<dbReference type="PROSITE" id="PS51257">
    <property type="entry name" value="PROKAR_LIPOPROTEIN"/>
    <property type="match status" value="1"/>
</dbReference>
<comment type="caution">
    <text evidence="2">The sequence shown here is derived from an EMBL/GenBank/DDBJ whole genome shotgun (WGS) entry which is preliminary data.</text>
</comment>
<sequence length="190" mass="19854">MTRRRRGGRVIGAGAAALSLALTACGADGTAMPTADTSVTTATLTTSADSGSINFDPCAALTPPFLAQRRWDARPPQPRIDSVGGSPWKGCAYTASGAYTFRVQTTDTTLIAVREKFPGAMATTVGGRRAMRYEARPDVPGGCGINVEMKSGSLYILVDDPRRAHPRGLSPCDNVTEIAEAVVPLLPEGS</sequence>
<dbReference type="RefSeq" id="WP_355089014.1">
    <property type="nucleotide sequence ID" value="NZ_JBEXKW010000051.1"/>
</dbReference>
<protein>
    <submittedName>
        <fullName evidence="2">DUF3558 domain-containing protein</fullName>
    </submittedName>
</protein>
<evidence type="ECO:0000313" key="3">
    <source>
        <dbReference type="Proteomes" id="UP001551695"/>
    </source>
</evidence>
<accession>A0ABV3FNS9</accession>
<keyword evidence="1" id="KW-0732">Signal</keyword>
<feature type="chain" id="PRO_5047379621" evidence="1">
    <location>
        <begin position="27"/>
        <end position="190"/>
    </location>
</feature>
<dbReference type="Pfam" id="PF12079">
    <property type="entry name" value="DUF3558"/>
    <property type="match status" value="1"/>
</dbReference>
<dbReference type="InterPro" id="IPR024520">
    <property type="entry name" value="DUF3558"/>
</dbReference>
<organism evidence="2 3">
    <name type="scientific">Nocardia aurea</name>
    <dbReference type="NCBI Taxonomy" id="2144174"/>
    <lineage>
        <taxon>Bacteria</taxon>
        <taxon>Bacillati</taxon>
        <taxon>Actinomycetota</taxon>
        <taxon>Actinomycetes</taxon>
        <taxon>Mycobacteriales</taxon>
        <taxon>Nocardiaceae</taxon>
        <taxon>Nocardia</taxon>
    </lineage>
</organism>
<evidence type="ECO:0000256" key="1">
    <source>
        <dbReference type="SAM" id="SignalP"/>
    </source>
</evidence>
<proteinExistence type="predicted"/>
<gene>
    <name evidence="2" type="ORF">AB0I48_05340</name>
</gene>
<reference evidence="2 3" key="1">
    <citation type="submission" date="2024-06" db="EMBL/GenBank/DDBJ databases">
        <title>The Natural Products Discovery Center: Release of the First 8490 Sequenced Strains for Exploring Actinobacteria Biosynthetic Diversity.</title>
        <authorList>
            <person name="Kalkreuter E."/>
            <person name="Kautsar S.A."/>
            <person name="Yang D."/>
            <person name="Bader C.D."/>
            <person name="Teijaro C.N."/>
            <person name="Fluegel L."/>
            <person name="Davis C.M."/>
            <person name="Simpson J.R."/>
            <person name="Lauterbach L."/>
            <person name="Steele A.D."/>
            <person name="Gui C."/>
            <person name="Meng S."/>
            <person name="Li G."/>
            <person name="Viehrig K."/>
            <person name="Ye F."/>
            <person name="Su P."/>
            <person name="Kiefer A.F."/>
            <person name="Nichols A."/>
            <person name="Cepeda A.J."/>
            <person name="Yan W."/>
            <person name="Fan B."/>
            <person name="Jiang Y."/>
            <person name="Adhikari A."/>
            <person name="Zheng C.-J."/>
            <person name="Schuster L."/>
            <person name="Cowan T.M."/>
            <person name="Smanski M.J."/>
            <person name="Chevrette M.G."/>
            <person name="De Carvalho L.P.S."/>
            <person name="Shen B."/>
        </authorList>
    </citation>
    <scope>NUCLEOTIDE SEQUENCE [LARGE SCALE GENOMIC DNA]</scope>
    <source>
        <strain evidence="2 3">NPDC050403</strain>
    </source>
</reference>
<dbReference type="Proteomes" id="UP001551695">
    <property type="component" value="Unassembled WGS sequence"/>
</dbReference>
<evidence type="ECO:0000313" key="2">
    <source>
        <dbReference type="EMBL" id="MEV0706970.1"/>
    </source>
</evidence>
<feature type="signal peptide" evidence="1">
    <location>
        <begin position="1"/>
        <end position="26"/>
    </location>
</feature>
<dbReference type="EMBL" id="JBFAKC010000002">
    <property type="protein sequence ID" value="MEV0706970.1"/>
    <property type="molecule type" value="Genomic_DNA"/>
</dbReference>
<name>A0ABV3FNS9_9NOCA</name>
<keyword evidence="3" id="KW-1185">Reference proteome</keyword>